<proteinExistence type="predicted"/>
<evidence type="ECO:0000313" key="1">
    <source>
        <dbReference type="EnsemblPlants" id="OPUNC05G15620.1"/>
    </source>
</evidence>
<dbReference type="Proteomes" id="UP000026962">
    <property type="component" value="Chromosome 5"/>
</dbReference>
<dbReference type="Gramene" id="OPUNC05G15620.1">
    <property type="protein sequence ID" value="OPUNC05G15620.1"/>
    <property type="gene ID" value="OPUNC05G15620"/>
</dbReference>
<sequence length="59" mass="6594">MQGVGKNSLRHALRRVRTCHFMRKGVGLAKRLDVSYNVITLGDKGMTVQHILSTLSSRV</sequence>
<keyword evidence="2" id="KW-1185">Reference proteome</keyword>
<protein>
    <submittedName>
        <fullName evidence="1">Uncharacterized protein</fullName>
    </submittedName>
</protein>
<evidence type="ECO:0000313" key="2">
    <source>
        <dbReference type="Proteomes" id="UP000026962"/>
    </source>
</evidence>
<reference evidence="1" key="2">
    <citation type="submission" date="2018-05" db="EMBL/GenBank/DDBJ databases">
        <title>OpunRS2 (Oryza punctata Reference Sequence Version 2).</title>
        <authorList>
            <person name="Zhang J."/>
            <person name="Kudrna D."/>
            <person name="Lee S."/>
            <person name="Talag J."/>
            <person name="Welchert J."/>
            <person name="Wing R.A."/>
        </authorList>
    </citation>
    <scope>NUCLEOTIDE SEQUENCE [LARGE SCALE GENOMIC DNA]</scope>
</reference>
<dbReference type="HOGENOM" id="CLU_2964992_0_0_1"/>
<name>A0A0E0L2Y4_ORYPU</name>
<reference evidence="1" key="1">
    <citation type="submission" date="2015-04" db="UniProtKB">
        <authorList>
            <consortium name="EnsemblPlants"/>
        </authorList>
    </citation>
    <scope>IDENTIFICATION</scope>
</reference>
<dbReference type="AlphaFoldDB" id="A0A0E0L2Y4"/>
<accession>A0A0E0L2Y4</accession>
<organism evidence="1">
    <name type="scientific">Oryza punctata</name>
    <name type="common">Red rice</name>
    <dbReference type="NCBI Taxonomy" id="4537"/>
    <lineage>
        <taxon>Eukaryota</taxon>
        <taxon>Viridiplantae</taxon>
        <taxon>Streptophyta</taxon>
        <taxon>Embryophyta</taxon>
        <taxon>Tracheophyta</taxon>
        <taxon>Spermatophyta</taxon>
        <taxon>Magnoliopsida</taxon>
        <taxon>Liliopsida</taxon>
        <taxon>Poales</taxon>
        <taxon>Poaceae</taxon>
        <taxon>BOP clade</taxon>
        <taxon>Oryzoideae</taxon>
        <taxon>Oryzeae</taxon>
        <taxon>Oryzinae</taxon>
        <taxon>Oryza</taxon>
    </lineage>
</organism>
<dbReference type="EnsemblPlants" id="OPUNC05G15620.1">
    <property type="protein sequence ID" value="OPUNC05G15620.1"/>
    <property type="gene ID" value="OPUNC05G15620"/>
</dbReference>